<evidence type="ECO:0000313" key="1">
    <source>
        <dbReference type="EMBL" id="NWF10158.1"/>
    </source>
</evidence>
<gene>
    <name evidence="1" type="ORF">HX810_21010</name>
</gene>
<sequence>MAIITQGSTLHYVEPAPKIDPSMVSRTMITYMGPSIYLDVFMRNGEFHRIEHFPPRNDVFEIERQLLEAK</sequence>
<organism evidence="1 2">
    <name type="scientific">Pseudomonas salomonii</name>
    <dbReference type="NCBI Taxonomy" id="191391"/>
    <lineage>
        <taxon>Bacteria</taxon>
        <taxon>Pseudomonadati</taxon>
        <taxon>Pseudomonadota</taxon>
        <taxon>Gammaproteobacteria</taxon>
        <taxon>Pseudomonadales</taxon>
        <taxon>Pseudomonadaceae</taxon>
        <taxon>Pseudomonas</taxon>
    </lineage>
</organism>
<proteinExistence type="predicted"/>
<dbReference type="Proteomes" id="UP000561369">
    <property type="component" value="Unassembled WGS sequence"/>
</dbReference>
<comment type="caution">
    <text evidence="1">The sequence shown here is derived from an EMBL/GenBank/DDBJ whole genome shotgun (WGS) entry which is preliminary data.</text>
</comment>
<protein>
    <submittedName>
        <fullName evidence="1">Uncharacterized protein</fullName>
    </submittedName>
</protein>
<dbReference type="EMBL" id="JACAQV010000021">
    <property type="protein sequence ID" value="NWF10158.1"/>
    <property type="molecule type" value="Genomic_DNA"/>
</dbReference>
<reference evidence="1 2" key="1">
    <citation type="submission" date="2020-04" db="EMBL/GenBank/DDBJ databases">
        <title>Molecular characterization of pseudomonads from Agaricus bisporus reveal novel blotch 2 pathogens in Western Europe.</title>
        <authorList>
            <person name="Taparia T."/>
            <person name="Krijger M."/>
            <person name="Haynes E."/>
            <person name="Elpinstone J.G."/>
            <person name="Noble R."/>
            <person name="Van Der Wolf J."/>
        </authorList>
    </citation>
    <scope>NUCLEOTIDE SEQUENCE [LARGE SCALE GENOMIC DNA]</scope>
    <source>
        <strain evidence="1 2">IPO3765</strain>
    </source>
</reference>
<evidence type="ECO:0000313" key="2">
    <source>
        <dbReference type="Proteomes" id="UP000561369"/>
    </source>
</evidence>
<name>A0A7Y8GHJ9_9PSED</name>
<dbReference type="RefSeq" id="WP_177024709.1">
    <property type="nucleotide sequence ID" value="NZ_JACAQV010000021.1"/>
</dbReference>
<accession>A0A7Y8GHJ9</accession>
<dbReference type="AlphaFoldDB" id="A0A7Y8GHJ9"/>